<dbReference type="Pfam" id="PF03382">
    <property type="entry name" value="DUF285"/>
    <property type="match status" value="3"/>
</dbReference>
<comment type="caution">
    <text evidence="3">The sequence shown here is derived from an EMBL/GenBank/DDBJ whole genome shotgun (WGS) entry which is preliminary data.</text>
</comment>
<keyword evidence="4" id="KW-1185">Reference proteome</keyword>
<dbReference type="InterPro" id="IPR021655">
    <property type="entry name" value="Put_metal-bd"/>
</dbReference>
<dbReference type="InterPro" id="IPR000601">
    <property type="entry name" value="PKD_dom"/>
</dbReference>
<dbReference type="InterPro" id="IPR013517">
    <property type="entry name" value="FG-GAP"/>
</dbReference>
<evidence type="ECO:0000313" key="4">
    <source>
        <dbReference type="Proteomes" id="UP001501302"/>
    </source>
</evidence>
<keyword evidence="1" id="KW-0732">Signal</keyword>
<dbReference type="InterPro" id="IPR013783">
    <property type="entry name" value="Ig-like_fold"/>
</dbReference>
<dbReference type="Proteomes" id="UP001501302">
    <property type="component" value="Unassembled WGS sequence"/>
</dbReference>
<feature type="domain" description="PKD" evidence="2">
    <location>
        <begin position="887"/>
        <end position="949"/>
    </location>
</feature>
<dbReference type="PANTHER" id="PTHR44103:SF1">
    <property type="entry name" value="PROPROTEIN CONVERTASE P"/>
    <property type="match status" value="1"/>
</dbReference>
<feature type="domain" description="PKD" evidence="2">
    <location>
        <begin position="418"/>
        <end position="458"/>
    </location>
</feature>
<dbReference type="Pfam" id="PF13585">
    <property type="entry name" value="CHU_C"/>
    <property type="match status" value="1"/>
</dbReference>
<dbReference type="NCBIfam" id="TIGR02167">
    <property type="entry name" value="Liste_lipo_26"/>
    <property type="match status" value="9"/>
</dbReference>
<dbReference type="Pfam" id="PF11617">
    <property type="entry name" value="Cu-binding_MopE"/>
    <property type="match status" value="10"/>
</dbReference>
<evidence type="ECO:0000256" key="1">
    <source>
        <dbReference type="ARBA" id="ARBA00022729"/>
    </source>
</evidence>
<dbReference type="Gene3D" id="2.60.40.10">
    <property type="entry name" value="Immunoglobulins"/>
    <property type="match status" value="2"/>
</dbReference>
<organism evidence="3 4">
    <name type="scientific">Algibacter agarivorans</name>
    <dbReference type="NCBI Taxonomy" id="1109741"/>
    <lineage>
        <taxon>Bacteria</taxon>
        <taxon>Pseudomonadati</taxon>
        <taxon>Bacteroidota</taxon>
        <taxon>Flavobacteriia</taxon>
        <taxon>Flavobacteriales</taxon>
        <taxon>Flavobacteriaceae</taxon>
        <taxon>Algibacter</taxon>
    </lineage>
</organism>
<sequence length="2131" mass="227933">MRTIYAQITFALFLIFTLSINSQISFVEDSTVPFDDVSLGDADFADVDGDGDQDVIITGLFIGGTTIANLYLNDGIGNFALVPGTPFTPVYVSTVNFADVDGDNDMDVFITGEDGGVISGVSELYINDGSGNFTLDTATTFNGIIRGHVSFGDVDNDGDQDVLINGSDGSNSIVKLFINDGTGIFTESIGQPFELAGGYPFNAFADIDGDNDLDLMISGQINTSQASTKLYVNDGNGNYSIMLGTPFPQVTNGSIDFGDVDNDGDLDVFLTGYSYNTGGNYSDLFINDGLGNFTLYAPDPFQIVSSGEAVMFDADGDGNLDIFLTGAYAGPKAILYSNDCYGNFTEVVGMPFVGTIGKVDIADVDGDGDLDVLTVGASALGSASNLYINESLAQPAVGAFITTWQTTAANESITIPTTGVGYNYNVDWGDGNVATGATADASHIYATAGVYQVTITGTFPRIYFNGSTSAQKIKSIDNWGCNPWISMRDAFYGCTNLVVNATDTPNLSNVTSMSQMFVNTTSLGGGTGNWNWSTGNVTTMGAMFHNATSFNQDIGSWDVANVIQMSSMFYGASTFNQNIDSWNVGNVTDMSSMFQGALAFNQAIGSWNVGNVTIMTTMFRDASSFNQDISAWNTSNVTSMNSMFNSASAFNQNIGAWNTSNVTFMPGMFQYATVFNQDIGNWNTSNVTSMTGMFNGASTFNQDIGNWDTSNVWTFTLMFMDAISFDQNLGNWNLSSLNTANNMFTRVTLSTTNYDSLLIGWDAQILLSNVGFDGGLSKYCAGEAARTNMIATDAWNIIDGGSATPIFQISADQWALDSYTLPTITGTNLSGTEAYYTGPNGTGTLYNAGYVINFAGFSTYPIRLYIYDSPSPGCSSEEDFLLTIDDSACAFVTTWETTLANQTITIPTSNQNGAYNYNVDWGDGTSTIGATGNTSHAYALPGTHQITITGLFTQLSWNILTNPQSIISVDQWGCNPWTNMNQAFKGCSNLVINALDVPNLSNVTDMSQMFFGATSLGGGTGNWNWDTSTITTMENMFSQANNFNKDIGSWDTSNVTLMNHMFYQASVFNQDIGAWNTSKVTNMNTMFYAANAFNQDIDNWDTSSVTSFQSMFLDAVSFNQNIGNWVTTAATDMSVMFSGASSFNQDLGLWDTSNVTNMQGMFYGAIAFNQDIGSWDTSNVTSMLSMFQGVIGFDQDLGNWNVENVTNAGQMFRGVTLSTPNYDSLLIGWNAQNLNPNVTFGGGLSKYCAGEAARTNMIASDAWQINDGGFVGSTVDDLLDQTVIDSFTFPAITGTNLSGNEAYYTLTGGNGSIYYAGEVVNYTDLAPYPITLYIYDNPTAGCSSEESFLLTITCSTLWYADTDGDGYGDAESSIQGCLPPVGYVPDNTDCDDTNAMTYPAATEICDGLDNNCDGTVDEGFSDTDGDGIADCMDTETCDGLDNDGDGQVDEGFSDTDGDGIADCMDTEECDGLDNDGDGAIDEGFPDTDGDGIADCVDVEVCDGIDNNGDGQIDEGFTTTFYADADSDGYGDPSNSIQTCSPPPGYEPDNTDCDDINATVYPGAPELCDGLDNDCDGNIPVEEIDNDGDGYSECEGDCDDTNAAIYPSAIEVCDGLDNNCDGTIDEGVTTTFYADADGDGYGDLANSIQDCLPPTGYVPDNTDCDDTNVTIYPGAPELCDGLDNDCDGNIPVEEIDNDGDGYSECEGDCDDTNAAINPSAIEVCDGLDNNCDGTIDEGVTTTFYADADGDGFGDSADSFQGCTPPSGYVPDNTDCDDANAAINPNATEVCDGIDNNCDGQIDEGVTTAFYADTDGDGYGDSADFVQACTAPPGYVPDNTDCDDTNVTIYPGAPELCDGLDNDCDGIIPEPQVQDLEDQTAIGSFTFSTILGSNLSGNQAYYTNTNGTGSVYSAGDTINFEDFTSYPIILYNFDIGNTGCTSEENFLLTILLPLECTNLSNPLNTAVDVPNDTDFSWNIVPDASGYILSVGTNSNGTDIIDALDLGNVLSYDLPENLPYSVDIYVSIIPYNSDQMAIDCIEDSFLVERRQVPPKYFTPNSDGTNDYWIVPNRLNNISTIYIYNRYGKLLKEVGDLQSGWDGTYNNKPLPTNDYWYLILYKNGGTLKGHFSLMR</sequence>
<dbReference type="InterPro" id="IPR035986">
    <property type="entry name" value="PKD_dom_sf"/>
</dbReference>
<name>A0ABP9GHL5_9FLAO</name>
<dbReference type="PANTHER" id="PTHR44103">
    <property type="entry name" value="PROPROTEIN CONVERTASE P"/>
    <property type="match status" value="1"/>
</dbReference>
<dbReference type="EMBL" id="BAABJJ010000018">
    <property type="protein sequence ID" value="GAA4943149.1"/>
    <property type="molecule type" value="Genomic_DNA"/>
</dbReference>
<dbReference type="SUPFAM" id="SSF69318">
    <property type="entry name" value="Integrin alpha N-terminal domain"/>
    <property type="match status" value="2"/>
</dbReference>
<evidence type="ECO:0000259" key="2">
    <source>
        <dbReference type="PROSITE" id="PS50093"/>
    </source>
</evidence>
<dbReference type="PROSITE" id="PS50093">
    <property type="entry name" value="PKD"/>
    <property type="match status" value="2"/>
</dbReference>
<gene>
    <name evidence="3" type="ORF">GCM10023314_15290</name>
</gene>
<dbReference type="NCBIfam" id="TIGR04131">
    <property type="entry name" value="Bac_Flav_CTERM"/>
    <property type="match status" value="1"/>
</dbReference>
<dbReference type="RefSeq" id="WP_345191214.1">
    <property type="nucleotide sequence ID" value="NZ_BAABJJ010000018.1"/>
</dbReference>
<dbReference type="InterPro" id="IPR026341">
    <property type="entry name" value="T9SS_type_B"/>
</dbReference>
<evidence type="ECO:0000313" key="3">
    <source>
        <dbReference type="EMBL" id="GAA4943149.1"/>
    </source>
</evidence>
<dbReference type="SUPFAM" id="SSF49299">
    <property type="entry name" value="PKD domain"/>
    <property type="match status" value="1"/>
</dbReference>
<accession>A0ABP9GHL5</accession>
<dbReference type="Pfam" id="PF13517">
    <property type="entry name" value="FG-GAP_3"/>
    <property type="match status" value="3"/>
</dbReference>
<protein>
    <recommendedName>
        <fullName evidence="2">PKD domain-containing protein</fullName>
    </recommendedName>
</protein>
<dbReference type="CDD" id="cd00146">
    <property type="entry name" value="PKD"/>
    <property type="match status" value="1"/>
</dbReference>
<reference evidence="4" key="1">
    <citation type="journal article" date="2019" name="Int. J. Syst. Evol. Microbiol.">
        <title>The Global Catalogue of Microorganisms (GCM) 10K type strain sequencing project: providing services to taxonomists for standard genome sequencing and annotation.</title>
        <authorList>
            <consortium name="The Broad Institute Genomics Platform"/>
            <consortium name="The Broad Institute Genome Sequencing Center for Infectious Disease"/>
            <person name="Wu L."/>
            <person name="Ma J."/>
        </authorList>
    </citation>
    <scope>NUCLEOTIDE SEQUENCE [LARGE SCALE GENOMIC DNA]</scope>
    <source>
        <strain evidence="4">JCM 18285</strain>
    </source>
</reference>
<dbReference type="InterPro" id="IPR011889">
    <property type="entry name" value="Liste_lipo_26"/>
</dbReference>
<proteinExistence type="predicted"/>
<dbReference type="InterPro" id="IPR005046">
    <property type="entry name" value="DUF285"/>
</dbReference>
<dbReference type="InterPro" id="IPR028994">
    <property type="entry name" value="Integrin_alpha_N"/>
</dbReference>